<dbReference type="EMBL" id="BMFK01000001">
    <property type="protein sequence ID" value="GGE73673.1"/>
    <property type="molecule type" value="Genomic_DNA"/>
</dbReference>
<protein>
    <submittedName>
        <fullName evidence="2">Uncharacterized protein</fullName>
    </submittedName>
</protein>
<name>A0A917ER04_9BACI</name>
<dbReference type="AlphaFoldDB" id="A0A917ER04"/>
<evidence type="ECO:0000313" key="3">
    <source>
        <dbReference type="Proteomes" id="UP000605259"/>
    </source>
</evidence>
<keyword evidence="1" id="KW-0472">Membrane</keyword>
<evidence type="ECO:0000313" key="2">
    <source>
        <dbReference type="EMBL" id="GGE73673.1"/>
    </source>
</evidence>
<organism evidence="2 3">
    <name type="scientific">Priestia taiwanensis</name>
    <dbReference type="NCBI Taxonomy" id="1347902"/>
    <lineage>
        <taxon>Bacteria</taxon>
        <taxon>Bacillati</taxon>
        <taxon>Bacillota</taxon>
        <taxon>Bacilli</taxon>
        <taxon>Bacillales</taxon>
        <taxon>Bacillaceae</taxon>
        <taxon>Priestia</taxon>
    </lineage>
</organism>
<keyword evidence="1" id="KW-0812">Transmembrane</keyword>
<sequence length="70" mass="8618">MYNFIICEYGLIAYYNTVRQNSIFFLFVLFFYVTLRTSLQHYINSVINAVFRFLDKRSIAFFYVMKEEWV</sequence>
<evidence type="ECO:0000256" key="1">
    <source>
        <dbReference type="SAM" id="Phobius"/>
    </source>
</evidence>
<comment type="caution">
    <text evidence="2">The sequence shown here is derived from an EMBL/GenBank/DDBJ whole genome shotgun (WGS) entry which is preliminary data.</text>
</comment>
<keyword evidence="3" id="KW-1185">Reference proteome</keyword>
<reference evidence="2" key="2">
    <citation type="submission" date="2020-09" db="EMBL/GenBank/DDBJ databases">
        <authorList>
            <person name="Sun Q."/>
            <person name="Zhou Y."/>
        </authorList>
    </citation>
    <scope>NUCLEOTIDE SEQUENCE</scope>
    <source>
        <strain evidence="2">CGMCC 1.12698</strain>
    </source>
</reference>
<gene>
    <name evidence="2" type="ORF">GCM10007140_24480</name>
</gene>
<accession>A0A917ER04</accession>
<keyword evidence="1" id="KW-1133">Transmembrane helix</keyword>
<reference evidence="2" key="1">
    <citation type="journal article" date="2014" name="Int. J. Syst. Evol. Microbiol.">
        <title>Complete genome sequence of Corynebacterium casei LMG S-19264T (=DSM 44701T), isolated from a smear-ripened cheese.</title>
        <authorList>
            <consortium name="US DOE Joint Genome Institute (JGI-PGF)"/>
            <person name="Walter F."/>
            <person name="Albersmeier A."/>
            <person name="Kalinowski J."/>
            <person name="Ruckert C."/>
        </authorList>
    </citation>
    <scope>NUCLEOTIDE SEQUENCE</scope>
    <source>
        <strain evidence="2">CGMCC 1.12698</strain>
    </source>
</reference>
<proteinExistence type="predicted"/>
<dbReference type="Proteomes" id="UP000605259">
    <property type="component" value="Unassembled WGS sequence"/>
</dbReference>
<feature type="transmembrane region" description="Helical" evidence="1">
    <location>
        <begin position="18"/>
        <end position="35"/>
    </location>
</feature>